<dbReference type="AlphaFoldDB" id="A0AAP8IU79"/>
<keyword evidence="1" id="KW-1133">Transmembrane helix</keyword>
<feature type="chain" id="PRO_5042834854" description="Gram-positive cocci surface proteins LPxTG domain-containing protein" evidence="2">
    <location>
        <begin position="24"/>
        <end position="153"/>
    </location>
</feature>
<reference evidence="3 4" key="1">
    <citation type="submission" date="2017-12" db="EMBL/GenBank/DDBJ databases">
        <title>Phylogenetic diversity of female urinary microbiome.</title>
        <authorList>
            <person name="Thomas-White K."/>
            <person name="Wolfe A.J."/>
        </authorList>
    </citation>
    <scope>NUCLEOTIDE SEQUENCE [LARGE SCALE GENOMIC DNA]</scope>
    <source>
        <strain evidence="3 4">UMB0682</strain>
    </source>
</reference>
<sequence length="153" mass="15916">MLKKKTIAAFAAAATLLAGCAFAAPAMADDEIDTHVLEYGTPDPLNGENLYPETHQAPANPEGYNDPTQVPDMNHCYKNALGTVVCEPATKTLYNRALTSNFHENDKKPAPAAPAPAAPAKAKLPKTGAAVAVIAVVASALAGMGTALRKIRH</sequence>
<dbReference type="PROSITE" id="PS51257">
    <property type="entry name" value="PROKAR_LIPOPROTEIN"/>
    <property type="match status" value="1"/>
</dbReference>
<accession>A0AAP8IU79</accession>
<feature type="transmembrane region" description="Helical" evidence="1">
    <location>
        <begin position="129"/>
        <end position="148"/>
    </location>
</feature>
<evidence type="ECO:0000313" key="4">
    <source>
        <dbReference type="Proteomes" id="UP000234905"/>
    </source>
</evidence>
<keyword evidence="1" id="KW-0812">Transmembrane</keyword>
<name>A0AAP8IU79_GARVA</name>
<organism evidence="3 4">
    <name type="scientific">Gardnerella vaginalis</name>
    <dbReference type="NCBI Taxonomy" id="2702"/>
    <lineage>
        <taxon>Bacteria</taxon>
        <taxon>Bacillati</taxon>
        <taxon>Actinomycetota</taxon>
        <taxon>Actinomycetes</taxon>
        <taxon>Bifidobacteriales</taxon>
        <taxon>Bifidobacteriaceae</taxon>
        <taxon>Gardnerella</taxon>
    </lineage>
</organism>
<evidence type="ECO:0000256" key="2">
    <source>
        <dbReference type="SAM" id="SignalP"/>
    </source>
</evidence>
<proteinExistence type="predicted"/>
<protein>
    <recommendedName>
        <fullName evidence="5">Gram-positive cocci surface proteins LPxTG domain-containing protein</fullName>
    </recommendedName>
</protein>
<evidence type="ECO:0000313" key="3">
    <source>
        <dbReference type="EMBL" id="PKZ59869.1"/>
    </source>
</evidence>
<dbReference type="Proteomes" id="UP000234905">
    <property type="component" value="Unassembled WGS sequence"/>
</dbReference>
<evidence type="ECO:0008006" key="5">
    <source>
        <dbReference type="Google" id="ProtNLM"/>
    </source>
</evidence>
<gene>
    <name evidence="3" type="ORF">CYJ61_00185</name>
</gene>
<comment type="caution">
    <text evidence="3">The sequence shown here is derived from an EMBL/GenBank/DDBJ whole genome shotgun (WGS) entry which is preliminary data.</text>
</comment>
<feature type="signal peptide" evidence="2">
    <location>
        <begin position="1"/>
        <end position="23"/>
    </location>
</feature>
<keyword evidence="2" id="KW-0732">Signal</keyword>
<keyword evidence="1" id="KW-0472">Membrane</keyword>
<dbReference type="EMBL" id="PKJN01000001">
    <property type="protein sequence ID" value="PKZ59869.1"/>
    <property type="molecule type" value="Genomic_DNA"/>
</dbReference>
<evidence type="ECO:0000256" key="1">
    <source>
        <dbReference type="SAM" id="Phobius"/>
    </source>
</evidence>